<protein>
    <recommendedName>
        <fullName evidence="5">Serine/threonine protein kinase</fullName>
    </recommendedName>
</protein>
<comment type="caution">
    <text evidence="3">The sequence shown here is derived from an EMBL/GenBank/DDBJ whole genome shotgun (WGS) entry which is preliminary data.</text>
</comment>
<evidence type="ECO:0000256" key="1">
    <source>
        <dbReference type="SAM" id="MobiDB-lite"/>
    </source>
</evidence>
<gene>
    <name evidence="3" type="ORF">EBM89_00485</name>
</gene>
<reference evidence="3 4" key="1">
    <citation type="submission" date="2018-10" db="EMBL/GenBank/DDBJ databases">
        <title>Isolation, diversity and antifungal activity of actinobacteria from wheat.</title>
        <authorList>
            <person name="Han C."/>
        </authorList>
    </citation>
    <scope>NUCLEOTIDE SEQUENCE [LARGE SCALE GENOMIC DNA]</scope>
    <source>
        <strain evidence="3 4">NEAU-YY56</strain>
    </source>
</reference>
<keyword evidence="2" id="KW-1133">Transmembrane helix</keyword>
<evidence type="ECO:0008006" key="5">
    <source>
        <dbReference type="Google" id="ProtNLM"/>
    </source>
</evidence>
<feature type="compositionally biased region" description="Low complexity" evidence="1">
    <location>
        <begin position="86"/>
        <end position="100"/>
    </location>
</feature>
<dbReference type="EMBL" id="RFFI01000001">
    <property type="protein sequence ID" value="RMI14477.1"/>
    <property type="molecule type" value="Genomic_DNA"/>
</dbReference>
<keyword evidence="4" id="KW-1185">Reference proteome</keyword>
<feature type="compositionally biased region" description="Low complexity" evidence="1">
    <location>
        <begin position="17"/>
        <end position="32"/>
    </location>
</feature>
<name>A0A3M2JK54_9CELL</name>
<dbReference type="Proteomes" id="UP000269289">
    <property type="component" value="Unassembled WGS sequence"/>
</dbReference>
<dbReference type="AlphaFoldDB" id="A0A3M2JK54"/>
<sequence>LRSAQPVARVPASPNRAAPAAATAGATGAGTPDWDLPFAAEQRDATAAQRRFDPTRWVLGLVAVGVVVGLVIAINTVLSPFRGGEDTATNPPAATTTPAPATEPPADDEGAGGEEAPATAPPVIAGISSIDPSDGDGEHEELVGRLVDGDPATTWYTHTYNRPDFAGFKDAVGLVITLQEPATVTSVTLDGLGAGGNVEVRSTDAANPTAGDVLAGGALATPQTVLTLAQPTETQSIVLWFTSLSQTPDGANKVELSNVAVS</sequence>
<accession>A0A3M2JK54</accession>
<organism evidence="3 4">
    <name type="scientific">Cellulomonas triticagri</name>
    <dbReference type="NCBI Taxonomy" id="2483352"/>
    <lineage>
        <taxon>Bacteria</taxon>
        <taxon>Bacillati</taxon>
        <taxon>Actinomycetota</taxon>
        <taxon>Actinomycetes</taxon>
        <taxon>Micrococcales</taxon>
        <taxon>Cellulomonadaceae</taxon>
        <taxon>Cellulomonas</taxon>
    </lineage>
</organism>
<keyword evidence="2" id="KW-0472">Membrane</keyword>
<feature type="region of interest" description="Disordered" evidence="1">
    <location>
        <begin position="1"/>
        <end position="36"/>
    </location>
</feature>
<evidence type="ECO:0000313" key="3">
    <source>
        <dbReference type="EMBL" id="RMI14477.1"/>
    </source>
</evidence>
<feature type="region of interest" description="Disordered" evidence="1">
    <location>
        <begin position="81"/>
        <end position="140"/>
    </location>
</feature>
<feature type="non-terminal residue" evidence="3">
    <location>
        <position position="1"/>
    </location>
</feature>
<proteinExistence type="predicted"/>
<evidence type="ECO:0000256" key="2">
    <source>
        <dbReference type="SAM" id="Phobius"/>
    </source>
</evidence>
<dbReference type="RefSeq" id="WP_233571441.1">
    <property type="nucleotide sequence ID" value="NZ_RFFI01000001.1"/>
</dbReference>
<feature type="transmembrane region" description="Helical" evidence="2">
    <location>
        <begin position="57"/>
        <end position="78"/>
    </location>
</feature>
<keyword evidence="2" id="KW-0812">Transmembrane</keyword>
<evidence type="ECO:0000313" key="4">
    <source>
        <dbReference type="Proteomes" id="UP000269289"/>
    </source>
</evidence>